<name>A0A6J6NYV9_9ZZZZ</name>
<sequence>MSVDVTYEGGRYWVELSPPHGTQWTSSWLTATEVLEELSARGCHSTAITDALFAANPEWPEAHDAEVRRRRELELQAILDEGSDADRLLEEDD</sequence>
<protein>
    <submittedName>
        <fullName evidence="1">Unannotated protein</fullName>
    </submittedName>
</protein>
<accession>A0A6J6NYV9</accession>
<gene>
    <name evidence="1" type="ORF">UFOPK2366_00814</name>
</gene>
<evidence type="ECO:0000313" key="1">
    <source>
        <dbReference type="EMBL" id="CAB4692051.1"/>
    </source>
</evidence>
<dbReference type="AlphaFoldDB" id="A0A6J6NYV9"/>
<organism evidence="1">
    <name type="scientific">freshwater metagenome</name>
    <dbReference type="NCBI Taxonomy" id="449393"/>
    <lineage>
        <taxon>unclassified sequences</taxon>
        <taxon>metagenomes</taxon>
        <taxon>ecological metagenomes</taxon>
    </lineage>
</organism>
<dbReference type="EMBL" id="CAEZXM010000132">
    <property type="protein sequence ID" value="CAB4692051.1"/>
    <property type="molecule type" value="Genomic_DNA"/>
</dbReference>
<proteinExistence type="predicted"/>
<reference evidence="1" key="1">
    <citation type="submission" date="2020-05" db="EMBL/GenBank/DDBJ databases">
        <authorList>
            <person name="Chiriac C."/>
            <person name="Salcher M."/>
            <person name="Ghai R."/>
            <person name="Kavagutti S V."/>
        </authorList>
    </citation>
    <scope>NUCLEOTIDE SEQUENCE</scope>
</reference>